<organism evidence="3 4">
    <name type="scientific">Rhodococcoides corynebacterioides</name>
    <dbReference type="NCBI Taxonomy" id="53972"/>
    <lineage>
        <taxon>Bacteria</taxon>
        <taxon>Bacillati</taxon>
        <taxon>Actinomycetota</taxon>
        <taxon>Actinomycetes</taxon>
        <taxon>Mycobacteriales</taxon>
        <taxon>Nocardiaceae</taxon>
        <taxon>Rhodococcoides</taxon>
    </lineage>
</organism>
<dbReference type="PANTHER" id="PTHR23416:SF78">
    <property type="entry name" value="LIPOPOLYSACCHARIDE BIOSYNTHESIS O-ACETYL TRANSFERASE WBBJ-RELATED"/>
    <property type="match status" value="1"/>
</dbReference>
<evidence type="ECO:0000256" key="1">
    <source>
        <dbReference type="ARBA" id="ARBA00022679"/>
    </source>
</evidence>
<reference evidence="3 4" key="1">
    <citation type="submission" date="2021-01" db="EMBL/GenBank/DDBJ databases">
        <title>Genomics of switchgrass bacterial isolates.</title>
        <authorList>
            <person name="Shade A."/>
        </authorList>
    </citation>
    <scope>NUCLEOTIDE SEQUENCE [LARGE SCALE GENOMIC DNA]</scope>
    <source>
        <strain evidence="3 4">PvP111</strain>
    </source>
</reference>
<sequence>MKTLSKARRVLRGRVLNRLKGVRVDHWAQIGQITLSRPQRGTTLKIGERARLYDGVSIFLDHEHASIEIGDRTYINRRSELVCQNHIKIGSDCAISWDVTISDTDYHEIIGGRARSAEVVIGDNVWIASGVRILKGVTVGDGSVIAAGSLVINDIPPRSLAAGAPAVVKKNVEWRL</sequence>
<dbReference type="EMBL" id="JAFBBK010000001">
    <property type="protein sequence ID" value="MBM7417242.1"/>
    <property type="molecule type" value="Genomic_DNA"/>
</dbReference>
<keyword evidence="1" id="KW-0808">Transferase</keyword>
<dbReference type="RefSeq" id="WP_204869876.1">
    <property type="nucleotide sequence ID" value="NZ_JAFBBK010000001.1"/>
</dbReference>
<comment type="caution">
    <text evidence="3">The sequence shown here is derived from an EMBL/GenBank/DDBJ whole genome shotgun (WGS) entry which is preliminary data.</text>
</comment>
<proteinExistence type="predicted"/>
<gene>
    <name evidence="3" type="ORF">JOE42_003975</name>
</gene>
<dbReference type="InterPro" id="IPR001451">
    <property type="entry name" value="Hexapep"/>
</dbReference>
<dbReference type="InterPro" id="IPR051159">
    <property type="entry name" value="Hexapeptide_acetyltransf"/>
</dbReference>
<protein>
    <submittedName>
        <fullName evidence="3">Acetyltransferase-like isoleucine patch superfamily enzyme</fullName>
    </submittedName>
</protein>
<evidence type="ECO:0000313" key="4">
    <source>
        <dbReference type="Proteomes" id="UP000703038"/>
    </source>
</evidence>
<dbReference type="InterPro" id="IPR011004">
    <property type="entry name" value="Trimer_LpxA-like_sf"/>
</dbReference>
<dbReference type="Gene3D" id="2.160.10.10">
    <property type="entry name" value="Hexapeptide repeat proteins"/>
    <property type="match status" value="1"/>
</dbReference>
<dbReference type="SUPFAM" id="SSF51161">
    <property type="entry name" value="Trimeric LpxA-like enzymes"/>
    <property type="match status" value="1"/>
</dbReference>
<dbReference type="InterPro" id="IPR018357">
    <property type="entry name" value="Hexapep_transf_CS"/>
</dbReference>
<evidence type="ECO:0000313" key="3">
    <source>
        <dbReference type="EMBL" id="MBM7417242.1"/>
    </source>
</evidence>
<keyword evidence="2" id="KW-0677">Repeat</keyword>
<keyword evidence="4" id="KW-1185">Reference proteome</keyword>
<name>A0ABS2KZ89_9NOCA</name>
<dbReference type="PROSITE" id="PS00101">
    <property type="entry name" value="HEXAPEP_TRANSFERASES"/>
    <property type="match status" value="1"/>
</dbReference>
<accession>A0ABS2KZ89</accession>
<dbReference type="Proteomes" id="UP000703038">
    <property type="component" value="Unassembled WGS sequence"/>
</dbReference>
<dbReference type="Pfam" id="PF00132">
    <property type="entry name" value="Hexapep"/>
    <property type="match status" value="1"/>
</dbReference>
<dbReference type="PANTHER" id="PTHR23416">
    <property type="entry name" value="SIALIC ACID SYNTHASE-RELATED"/>
    <property type="match status" value="1"/>
</dbReference>
<evidence type="ECO:0000256" key="2">
    <source>
        <dbReference type="ARBA" id="ARBA00022737"/>
    </source>
</evidence>
<dbReference type="CDD" id="cd04647">
    <property type="entry name" value="LbH_MAT_like"/>
    <property type="match status" value="1"/>
</dbReference>